<dbReference type="EMBL" id="JBDPGJ010000004">
    <property type="protein sequence ID" value="MEX0407407.1"/>
    <property type="molecule type" value="Genomic_DNA"/>
</dbReference>
<evidence type="ECO:0000256" key="3">
    <source>
        <dbReference type="ARBA" id="ARBA00023163"/>
    </source>
</evidence>
<dbReference type="InterPro" id="IPR036388">
    <property type="entry name" value="WH-like_DNA-bd_sf"/>
</dbReference>
<keyword evidence="7" id="KW-1185">Reference proteome</keyword>
<reference evidence="6 7" key="1">
    <citation type="submission" date="2024-05" db="EMBL/GenBank/DDBJ databases">
        <authorList>
            <person name="Jiang F."/>
        </authorList>
    </citation>
    <scope>NUCLEOTIDE SEQUENCE [LARGE SCALE GENOMIC DNA]</scope>
    <source>
        <strain evidence="6 7">LZ166</strain>
    </source>
</reference>
<keyword evidence="2" id="KW-0238">DNA-binding</keyword>
<evidence type="ECO:0000259" key="4">
    <source>
        <dbReference type="PROSITE" id="PS51077"/>
    </source>
</evidence>
<evidence type="ECO:0000259" key="5">
    <source>
        <dbReference type="PROSITE" id="PS51078"/>
    </source>
</evidence>
<protein>
    <submittedName>
        <fullName evidence="6">IclR family transcriptional regulator</fullName>
    </submittedName>
</protein>
<dbReference type="InterPro" id="IPR014757">
    <property type="entry name" value="Tscrpt_reg_IclR_C"/>
</dbReference>
<evidence type="ECO:0000313" key="6">
    <source>
        <dbReference type="EMBL" id="MEX0407407.1"/>
    </source>
</evidence>
<keyword evidence="1" id="KW-0805">Transcription regulation</keyword>
<feature type="domain" description="IclR-ED" evidence="5">
    <location>
        <begin position="66"/>
        <end position="249"/>
    </location>
</feature>
<organism evidence="6 7">
    <name type="scientific">Aquibium pacificus</name>
    <dbReference type="NCBI Taxonomy" id="3153579"/>
    <lineage>
        <taxon>Bacteria</taxon>
        <taxon>Pseudomonadati</taxon>
        <taxon>Pseudomonadota</taxon>
        <taxon>Alphaproteobacteria</taxon>
        <taxon>Hyphomicrobiales</taxon>
        <taxon>Phyllobacteriaceae</taxon>
        <taxon>Aquibium</taxon>
    </lineage>
</organism>
<dbReference type="InterPro" id="IPR029016">
    <property type="entry name" value="GAF-like_dom_sf"/>
</dbReference>
<dbReference type="InterPro" id="IPR050707">
    <property type="entry name" value="HTH_MetabolicPath_Reg"/>
</dbReference>
<dbReference type="InterPro" id="IPR036390">
    <property type="entry name" value="WH_DNA-bd_sf"/>
</dbReference>
<dbReference type="Pfam" id="PF09339">
    <property type="entry name" value="HTH_IclR"/>
    <property type="match status" value="1"/>
</dbReference>
<evidence type="ECO:0000313" key="7">
    <source>
        <dbReference type="Proteomes" id="UP001556692"/>
    </source>
</evidence>
<dbReference type="PANTHER" id="PTHR30136:SF24">
    <property type="entry name" value="HTH-TYPE TRANSCRIPTIONAL REPRESSOR ALLR"/>
    <property type="match status" value="1"/>
</dbReference>
<dbReference type="InterPro" id="IPR005471">
    <property type="entry name" value="Tscrpt_reg_IclR_N"/>
</dbReference>
<dbReference type="PROSITE" id="PS51077">
    <property type="entry name" value="HTH_ICLR"/>
    <property type="match status" value="1"/>
</dbReference>
<comment type="caution">
    <text evidence="6">The sequence shown here is derived from an EMBL/GenBank/DDBJ whole genome shotgun (WGS) entry which is preliminary data.</text>
</comment>
<dbReference type="Gene3D" id="1.10.10.10">
    <property type="entry name" value="Winged helix-like DNA-binding domain superfamily/Winged helix DNA-binding domain"/>
    <property type="match status" value="1"/>
</dbReference>
<name>A0ABV3SKX4_9HYPH</name>
<dbReference type="SUPFAM" id="SSF55781">
    <property type="entry name" value="GAF domain-like"/>
    <property type="match status" value="1"/>
</dbReference>
<dbReference type="RefSeq" id="WP_367955289.1">
    <property type="nucleotide sequence ID" value="NZ_JBDPGJ010000004.1"/>
</dbReference>
<proteinExistence type="predicted"/>
<dbReference type="Proteomes" id="UP001556692">
    <property type="component" value="Unassembled WGS sequence"/>
</dbReference>
<dbReference type="SUPFAM" id="SSF46785">
    <property type="entry name" value="Winged helix' DNA-binding domain"/>
    <property type="match status" value="1"/>
</dbReference>
<dbReference type="Gene3D" id="3.30.450.40">
    <property type="match status" value="1"/>
</dbReference>
<gene>
    <name evidence="6" type="ORF">ABGN05_17245</name>
</gene>
<evidence type="ECO:0000256" key="2">
    <source>
        <dbReference type="ARBA" id="ARBA00023125"/>
    </source>
</evidence>
<feature type="domain" description="HTH iclR-type" evidence="4">
    <location>
        <begin position="4"/>
        <end position="65"/>
    </location>
</feature>
<accession>A0ABV3SKX4</accession>
<dbReference type="PROSITE" id="PS51078">
    <property type="entry name" value="ICLR_ED"/>
    <property type="match status" value="1"/>
</dbReference>
<evidence type="ECO:0000256" key="1">
    <source>
        <dbReference type="ARBA" id="ARBA00023015"/>
    </source>
</evidence>
<sequence>MSENNSLERMLGVLNVFDEAHPEWTPEELQERLGYSRPTLYRYLKTLKETGLIVSVREAAYTLGPKVVEMDFLLRKADPLVVEGQPFLEDLAGRHPGTAFLSRWYRDRVLCVVSVRTSDEAVSSYPRGRPMPVGRGATSHGILAFLPRRQMIPLIDSRMDTFREIGFGADRDAVMARFRAIRRDGYVTARGEVTPGVVGTGAPVFDSSAAPVASLCLTMAERHADAIGLAKLGREVAETAARISERLSSRRLLDAAE</sequence>
<keyword evidence="3" id="KW-0804">Transcription</keyword>
<dbReference type="SMART" id="SM00346">
    <property type="entry name" value="HTH_ICLR"/>
    <property type="match status" value="1"/>
</dbReference>
<dbReference type="PANTHER" id="PTHR30136">
    <property type="entry name" value="HELIX-TURN-HELIX TRANSCRIPTIONAL REGULATOR, ICLR FAMILY"/>
    <property type="match status" value="1"/>
</dbReference>
<dbReference type="Pfam" id="PF01614">
    <property type="entry name" value="IclR_C"/>
    <property type="match status" value="1"/>
</dbReference>